<dbReference type="PANTHER" id="PTHR22802">
    <property type="entry name" value="C-TYPE LECTIN SUPERFAMILY MEMBER"/>
    <property type="match status" value="1"/>
</dbReference>
<reference evidence="4" key="1">
    <citation type="submission" date="2024-06" db="EMBL/GenBank/DDBJ databases">
        <title>C-type lectins containing an immunoglobulin (IG) domain exert anti-WSSV function in crayfish innate immunity through this domain.</title>
        <authorList>
            <person name="Dai X."/>
            <person name="Ren Q."/>
        </authorList>
    </citation>
    <scope>NUCLEOTIDE SEQUENCE</scope>
</reference>
<dbReference type="SMART" id="SM00034">
    <property type="entry name" value="CLECT"/>
    <property type="match status" value="1"/>
</dbReference>
<dbReference type="InterPro" id="IPR016187">
    <property type="entry name" value="CTDL_fold"/>
</dbReference>
<gene>
    <name evidence="4" type="primary">IgLec3</name>
</gene>
<evidence type="ECO:0000256" key="1">
    <source>
        <dbReference type="SAM" id="SignalP"/>
    </source>
</evidence>
<dbReference type="InterPro" id="IPR016186">
    <property type="entry name" value="C-type_lectin-like/link_sf"/>
</dbReference>
<organism evidence="4">
    <name type="scientific">Procambarus clarkii</name>
    <name type="common">Red swamp crayfish</name>
    <dbReference type="NCBI Taxonomy" id="6728"/>
    <lineage>
        <taxon>Eukaryota</taxon>
        <taxon>Metazoa</taxon>
        <taxon>Ecdysozoa</taxon>
        <taxon>Arthropoda</taxon>
        <taxon>Crustacea</taxon>
        <taxon>Multicrustacea</taxon>
        <taxon>Malacostraca</taxon>
        <taxon>Eumalacostraca</taxon>
        <taxon>Eucarida</taxon>
        <taxon>Decapoda</taxon>
        <taxon>Pleocyemata</taxon>
        <taxon>Astacidea</taxon>
        <taxon>Astacoidea</taxon>
        <taxon>Cambaridae</taxon>
        <taxon>Procambarus</taxon>
    </lineage>
</organism>
<feature type="domain" description="Ig-like" evidence="3">
    <location>
        <begin position="18"/>
        <end position="118"/>
    </location>
</feature>
<feature type="signal peptide" evidence="1">
    <location>
        <begin position="1"/>
        <end position="20"/>
    </location>
</feature>
<dbReference type="EMBL" id="PP883958">
    <property type="protein sequence ID" value="XCA46937.1"/>
    <property type="molecule type" value="mRNA"/>
</dbReference>
<dbReference type="PROSITE" id="PS50041">
    <property type="entry name" value="C_TYPE_LECTIN_2"/>
    <property type="match status" value="1"/>
</dbReference>
<dbReference type="AlphaFoldDB" id="A0AAU7YMM4"/>
<dbReference type="PANTHER" id="PTHR22802:SF456">
    <property type="entry name" value="FI01427P"/>
    <property type="match status" value="1"/>
</dbReference>
<evidence type="ECO:0000259" key="3">
    <source>
        <dbReference type="PROSITE" id="PS50835"/>
    </source>
</evidence>
<dbReference type="PROSITE" id="PS50835">
    <property type="entry name" value="IG_LIKE"/>
    <property type="match status" value="1"/>
</dbReference>
<evidence type="ECO:0000259" key="2">
    <source>
        <dbReference type="PROSITE" id="PS50041"/>
    </source>
</evidence>
<dbReference type="CDD" id="cd00037">
    <property type="entry name" value="CLECT"/>
    <property type="match status" value="1"/>
</dbReference>
<dbReference type="Pfam" id="PF00059">
    <property type="entry name" value="Lectin_C"/>
    <property type="match status" value="1"/>
</dbReference>
<keyword evidence="1" id="KW-0732">Signal</keyword>
<proteinExistence type="evidence at transcript level"/>
<keyword evidence="4" id="KW-0675">Receptor</keyword>
<feature type="domain" description="C-type lectin" evidence="2">
    <location>
        <begin position="128"/>
        <end position="253"/>
    </location>
</feature>
<accession>A0AAU7YMM4</accession>
<dbReference type="Gene3D" id="3.10.100.10">
    <property type="entry name" value="Mannose-Binding Protein A, subunit A"/>
    <property type="match status" value="1"/>
</dbReference>
<protein>
    <submittedName>
        <fullName evidence="4">Pattern recognition receptor</fullName>
    </submittedName>
</protein>
<dbReference type="InterPro" id="IPR007110">
    <property type="entry name" value="Ig-like_dom"/>
</dbReference>
<dbReference type="InterPro" id="IPR036179">
    <property type="entry name" value="Ig-like_dom_sf"/>
</dbReference>
<dbReference type="InterPro" id="IPR001304">
    <property type="entry name" value="C-type_lectin-like"/>
</dbReference>
<sequence length="263" mass="28900">MVNISCALLIIVLALASADATLIFDASDVKATPGTSLALSCGVKEDFRLCFWDHEDGRSFQVEDVHAGVHPGLRAPEDLIDNQCGVVIDSVSVEDSGAWTCRVFLADNGGELRNTKIVAACHDPFTYVSGGCFYFHSTEGLSWSQGRDYCQSLTTSEYYSDLATVQSCDQLGEIWQHIVINYENPPMFFIGGTDVNEEGNWHWVTGGTVPRSAPFWYPRHPQVDTTRNCLYIQAASGYFADASCSSVIPCICEEFSYDTGLEL</sequence>
<evidence type="ECO:0000313" key="4">
    <source>
        <dbReference type="EMBL" id="XCA46937.1"/>
    </source>
</evidence>
<dbReference type="InterPro" id="IPR051004">
    <property type="entry name" value="DC-SIGN_domain-containing"/>
</dbReference>
<dbReference type="SUPFAM" id="SSF48726">
    <property type="entry name" value="Immunoglobulin"/>
    <property type="match status" value="1"/>
</dbReference>
<name>A0AAU7YMM4_PROCL</name>
<feature type="chain" id="PRO_5043975303" evidence="1">
    <location>
        <begin position="21"/>
        <end position="263"/>
    </location>
</feature>
<dbReference type="SUPFAM" id="SSF56436">
    <property type="entry name" value="C-type lectin-like"/>
    <property type="match status" value="1"/>
</dbReference>